<gene>
    <name evidence="12" type="ORF">SAMN06295900_11239</name>
</gene>
<dbReference type="PANTHER" id="PTHR42711:SF5">
    <property type="entry name" value="ABC TRANSPORTER ATP-BINDING PROTEIN NATA"/>
    <property type="match status" value="1"/>
</dbReference>
<dbReference type="InterPro" id="IPR050763">
    <property type="entry name" value="ABC_transporter_ATP-binding"/>
</dbReference>
<dbReference type="GeneID" id="95551908"/>
<evidence type="ECO:0000256" key="2">
    <source>
        <dbReference type="ARBA" id="ARBA00005417"/>
    </source>
</evidence>
<proteinExistence type="inferred from homology"/>
<dbReference type="InterPro" id="IPR017871">
    <property type="entry name" value="ABC_transporter-like_CS"/>
</dbReference>
<dbReference type="EMBL" id="FXAH01000012">
    <property type="protein sequence ID" value="SMF59783.1"/>
    <property type="molecule type" value="Genomic_DNA"/>
</dbReference>
<keyword evidence="5" id="KW-1003">Cell membrane</keyword>
<evidence type="ECO:0000256" key="5">
    <source>
        <dbReference type="ARBA" id="ARBA00022475"/>
    </source>
</evidence>
<dbReference type="RefSeq" id="WP_085229127.1">
    <property type="nucleotide sequence ID" value="NZ_BSQD01000012.1"/>
</dbReference>
<comment type="similarity">
    <text evidence="2">Belongs to the ABC transporter superfamily.</text>
</comment>
<dbReference type="AlphaFoldDB" id="A0A1X7FW60"/>
<keyword evidence="10" id="KW-0472">Membrane</keyword>
<keyword evidence="3" id="KW-0813">Transport</keyword>
<dbReference type="PANTHER" id="PTHR42711">
    <property type="entry name" value="ABC TRANSPORTER ATP-BINDING PROTEIN"/>
    <property type="match status" value="1"/>
</dbReference>
<dbReference type="FunFam" id="3.40.50.300:FF:000589">
    <property type="entry name" value="ABC transporter, ATP-binding subunit"/>
    <property type="match status" value="1"/>
</dbReference>
<keyword evidence="8 12" id="KW-0067">ATP-binding</keyword>
<dbReference type="GO" id="GO:0016887">
    <property type="term" value="F:ATP hydrolysis activity"/>
    <property type="evidence" value="ECO:0007669"/>
    <property type="project" value="InterPro"/>
</dbReference>
<name>A0A1X7FW60_TRICW</name>
<evidence type="ECO:0000256" key="6">
    <source>
        <dbReference type="ARBA" id="ARBA00022519"/>
    </source>
</evidence>
<dbReference type="Proteomes" id="UP000192911">
    <property type="component" value="Unassembled WGS sequence"/>
</dbReference>
<evidence type="ECO:0000313" key="13">
    <source>
        <dbReference type="Proteomes" id="UP000192911"/>
    </source>
</evidence>
<dbReference type="InterPro" id="IPR003593">
    <property type="entry name" value="AAA+_ATPase"/>
</dbReference>
<dbReference type="SMART" id="SM00382">
    <property type="entry name" value="AAA"/>
    <property type="match status" value="1"/>
</dbReference>
<dbReference type="Pfam" id="PF00005">
    <property type="entry name" value="ABC_tran"/>
    <property type="match status" value="1"/>
</dbReference>
<evidence type="ECO:0000256" key="8">
    <source>
        <dbReference type="ARBA" id="ARBA00022840"/>
    </source>
</evidence>
<reference evidence="13" key="1">
    <citation type="submission" date="2017-04" db="EMBL/GenBank/DDBJ databases">
        <authorList>
            <person name="Varghese N."/>
            <person name="Submissions S."/>
        </authorList>
    </citation>
    <scope>NUCLEOTIDE SEQUENCE [LARGE SCALE GENOMIC DNA]</scope>
    <source>
        <strain evidence="13">Ballard 720</strain>
    </source>
</reference>
<organism evidence="12 13">
    <name type="scientific">Trinickia caryophylli</name>
    <name type="common">Paraburkholderia caryophylli</name>
    <dbReference type="NCBI Taxonomy" id="28094"/>
    <lineage>
        <taxon>Bacteria</taxon>
        <taxon>Pseudomonadati</taxon>
        <taxon>Pseudomonadota</taxon>
        <taxon>Betaproteobacteria</taxon>
        <taxon>Burkholderiales</taxon>
        <taxon>Burkholderiaceae</taxon>
        <taxon>Trinickia</taxon>
    </lineage>
</organism>
<keyword evidence="4" id="KW-0536">Nodulation</keyword>
<keyword evidence="7" id="KW-0547">Nucleotide-binding</keyword>
<evidence type="ECO:0000256" key="10">
    <source>
        <dbReference type="ARBA" id="ARBA00023136"/>
    </source>
</evidence>
<dbReference type="InterPro" id="IPR003439">
    <property type="entry name" value="ABC_transporter-like_ATP-bd"/>
</dbReference>
<dbReference type="InterPro" id="IPR005978">
    <property type="entry name" value="ABC_transptNodI"/>
</dbReference>
<evidence type="ECO:0000256" key="7">
    <source>
        <dbReference type="ARBA" id="ARBA00022741"/>
    </source>
</evidence>
<feature type="domain" description="ABC transporter" evidence="11">
    <location>
        <begin position="6"/>
        <end position="236"/>
    </location>
</feature>
<evidence type="ECO:0000256" key="1">
    <source>
        <dbReference type="ARBA" id="ARBA00004236"/>
    </source>
</evidence>
<keyword evidence="13" id="KW-1185">Reference proteome</keyword>
<keyword evidence="9" id="KW-1278">Translocase</keyword>
<accession>A0A1X7FW60</accession>
<dbReference type="InterPro" id="IPR027417">
    <property type="entry name" value="P-loop_NTPase"/>
</dbReference>
<evidence type="ECO:0000259" key="11">
    <source>
        <dbReference type="PROSITE" id="PS50893"/>
    </source>
</evidence>
<dbReference type="GO" id="GO:0022857">
    <property type="term" value="F:transmembrane transporter activity"/>
    <property type="evidence" value="ECO:0007669"/>
    <property type="project" value="InterPro"/>
</dbReference>
<evidence type="ECO:0000256" key="3">
    <source>
        <dbReference type="ARBA" id="ARBA00022448"/>
    </source>
</evidence>
<dbReference type="GO" id="GO:0005886">
    <property type="term" value="C:plasma membrane"/>
    <property type="evidence" value="ECO:0007669"/>
    <property type="project" value="UniProtKB-SubCell"/>
</dbReference>
<sequence length="304" mass="33540">MSNHAIEFTHVEKRYGGKTVVDQLSFHVGTGECFGLLGPNGAGKTTTLRMLLGIAEPDAGAISLGGQAIPRYARIARQRVGVVPQFDNLDPDFTVRENLLVFGRYFGLSASKTRAMVEPLLEFARLESKADARVAELSGGMKRRLTLARALVNDPDVLILDEPTTGLDPQARHLIWERLRSLIARGKTILLTTHFMEEAERLCDRLCIIEEGRKIAEGSPDELIASEIGCDVIEVYGAEPAALRDELAPFAARTEISGETLFCYVEDAQPVNARLAGRPGLRYLHRPANLEDVFLRLTGREMQD</sequence>
<dbReference type="NCBIfam" id="NF010060">
    <property type="entry name" value="PRK13537.1"/>
    <property type="match status" value="1"/>
</dbReference>
<dbReference type="Gene3D" id="3.40.50.300">
    <property type="entry name" value="P-loop containing nucleotide triphosphate hydrolases"/>
    <property type="match status" value="1"/>
</dbReference>
<evidence type="ECO:0000256" key="9">
    <source>
        <dbReference type="ARBA" id="ARBA00022967"/>
    </source>
</evidence>
<keyword evidence="6" id="KW-0997">Cell inner membrane</keyword>
<dbReference type="NCBIfam" id="TIGR01288">
    <property type="entry name" value="nodI"/>
    <property type="match status" value="1"/>
</dbReference>
<protein>
    <submittedName>
        <fullName evidence="12">Nodulation factor export ABC transporter ATP-binding protein NodI</fullName>
    </submittedName>
</protein>
<dbReference type="STRING" id="28094.SAMN06295900_11239"/>
<dbReference type="PROSITE" id="PS00211">
    <property type="entry name" value="ABC_TRANSPORTER_1"/>
    <property type="match status" value="1"/>
</dbReference>
<evidence type="ECO:0000313" key="12">
    <source>
        <dbReference type="EMBL" id="SMF59783.1"/>
    </source>
</evidence>
<dbReference type="SUPFAM" id="SSF52540">
    <property type="entry name" value="P-loop containing nucleoside triphosphate hydrolases"/>
    <property type="match status" value="1"/>
</dbReference>
<dbReference type="GO" id="GO:0005524">
    <property type="term" value="F:ATP binding"/>
    <property type="evidence" value="ECO:0007669"/>
    <property type="project" value="UniProtKB-KW"/>
</dbReference>
<evidence type="ECO:0000256" key="4">
    <source>
        <dbReference type="ARBA" id="ARBA00022458"/>
    </source>
</evidence>
<dbReference type="PROSITE" id="PS50893">
    <property type="entry name" value="ABC_TRANSPORTER_2"/>
    <property type="match status" value="1"/>
</dbReference>
<comment type="subcellular location">
    <subcellularLocation>
        <location evidence="1">Cell membrane</location>
    </subcellularLocation>
</comment>
<dbReference type="CDD" id="cd03263">
    <property type="entry name" value="ABC_subfamily_A"/>
    <property type="match status" value="1"/>
</dbReference>
<dbReference type="OrthoDB" id="9804819at2"/>